<evidence type="ECO:0000256" key="1">
    <source>
        <dbReference type="SAM" id="MobiDB-lite"/>
    </source>
</evidence>
<dbReference type="RefSeq" id="XP_066634283.1">
    <property type="nucleotide sequence ID" value="XM_066776402.1"/>
</dbReference>
<dbReference type="GeneID" id="92009035"/>
<name>A0ABR3CKU3_9PEZI</name>
<reference evidence="2 3" key="1">
    <citation type="submission" date="2024-02" db="EMBL/GenBank/DDBJ databases">
        <title>De novo assembly and annotation of 12 fungi associated with fruit tree decline syndrome in Ontario, Canada.</title>
        <authorList>
            <person name="Sulman M."/>
            <person name="Ellouze W."/>
            <person name="Ilyukhin E."/>
        </authorList>
    </citation>
    <scope>NUCLEOTIDE SEQUENCE [LARGE SCALE GENOMIC DNA]</scope>
    <source>
        <strain evidence="2 3">FDS-637</strain>
    </source>
</reference>
<dbReference type="Proteomes" id="UP001430584">
    <property type="component" value="Unassembled WGS sequence"/>
</dbReference>
<dbReference type="EMBL" id="JAJVCZ030000004">
    <property type="protein sequence ID" value="KAL0261254.1"/>
    <property type="molecule type" value="Genomic_DNA"/>
</dbReference>
<feature type="region of interest" description="Disordered" evidence="1">
    <location>
        <begin position="1"/>
        <end position="29"/>
    </location>
</feature>
<evidence type="ECO:0000313" key="2">
    <source>
        <dbReference type="EMBL" id="KAL0261254.1"/>
    </source>
</evidence>
<organism evidence="2 3">
    <name type="scientific">Diplodia seriata</name>
    <dbReference type="NCBI Taxonomy" id="420778"/>
    <lineage>
        <taxon>Eukaryota</taxon>
        <taxon>Fungi</taxon>
        <taxon>Dikarya</taxon>
        <taxon>Ascomycota</taxon>
        <taxon>Pezizomycotina</taxon>
        <taxon>Dothideomycetes</taxon>
        <taxon>Dothideomycetes incertae sedis</taxon>
        <taxon>Botryosphaeriales</taxon>
        <taxon>Botryosphaeriaceae</taxon>
        <taxon>Diplodia</taxon>
    </lineage>
</organism>
<sequence>MLKSSATPISKTPWISPPSTPENGRRNTPPPCTAFVLYEDLLQHFALAEADPGGSSTPIALTGFVRGFVVNKWIAYLNHAHSTFLALRNRLFAPGHNPAAAQDHDHPRYSAKWGGVWEEWMFERMAAFVLELSLFRADLECDMRELGLDPRDDHAPPPSGSCCGCRGGVVGRREGQMWRYVRDQLECTKADYKDLIEMYVFFFSRVFAVPGCPYMCICNAAGIFSN</sequence>
<evidence type="ECO:0000313" key="3">
    <source>
        <dbReference type="Proteomes" id="UP001430584"/>
    </source>
</evidence>
<proteinExistence type="predicted"/>
<comment type="caution">
    <text evidence="2">The sequence shown here is derived from an EMBL/GenBank/DDBJ whole genome shotgun (WGS) entry which is preliminary data.</text>
</comment>
<accession>A0ABR3CKU3</accession>
<feature type="compositionally biased region" description="Polar residues" evidence="1">
    <location>
        <begin position="1"/>
        <end position="10"/>
    </location>
</feature>
<protein>
    <submittedName>
        <fullName evidence="2">Uncharacterized protein</fullName>
    </submittedName>
</protein>
<keyword evidence="3" id="KW-1185">Reference proteome</keyword>
<gene>
    <name evidence="2" type="ORF">SLS55_004950</name>
</gene>